<dbReference type="AlphaFoldDB" id="A0AAV9DBP9"/>
<gene>
    <name evidence="9" type="primary">CRF4</name>
    <name evidence="9" type="ORF">QJS10_CPB14g00326</name>
</gene>
<evidence type="ECO:0000313" key="10">
    <source>
        <dbReference type="Proteomes" id="UP001180020"/>
    </source>
</evidence>
<feature type="domain" description="AP2/ERF" evidence="8">
    <location>
        <begin position="98"/>
        <end position="163"/>
    </location>
</feature>
<evidence type="ECO:0000256" key="4">
    <source>
        <dbReference type="ARBA" id="ARBA00023163"/>
    </source>
</evidence>
<dbReference type="PRINTS" id="PR00367">
    <property type="entry name" value="ETHRSPELEMNT"/>
</dbReference>
<dbReference type="Proteomes" id="UP001180020">
    <property type="component" value="Unassembled WGS sequence"/>
</dbReference>
<proteinExistence type="predicted"/>
<evidence type="ECO:0000256" key="5">
    <source>
        <dbReference type="ARBA" id="ARBA00023242"/>
    </source>
</evidence>
<dbReference type="Pfam" id="PF00847">
    <property type="entry name" value="AP2"/>
    <property type="match status" value="1"/>
</dbReference>
<keyword evidence="2" id="KW-0805">Transcription regulation</keyword>
<name>A0AAV9DBP9_ACOCL</name>
<organism evidence="9 10">
    <name type="scientific">Acorus calamus</name>
    <name type="common">Sweet flag</name>
    <dbReference type="NCBI Taxonomy" id="4465"/>
    <lineage>
        <taxon>Eukaryota</taxon>
        <taxon>Viridiplantae</taxon>
        <taxon>Streptophyta</taxon>
        <taxon>Embryophyta</taxon>
        <taxon>Tracheophyta</taxon>
        <taxon>Spermatophyta</taxon>
        <taxon>Magnoliopsida</taxon>
        <taxon>Liliopsida</taxon>
        <taxon>Acoraceae</taxon>
        <taxon>Acorus</taxon>
    </lineage>
</organism>
<evidence type="ECO:0000256" key="1">
    <source>
        <dbReference type="ARBA" id="ARBA00004123"/>
    </source>
</evidence>
<comment type="subcellular location">
    <subcellularLocation>
        <location evidence="1">Nucleus</location>
    </subcellularLocation>
</comment>
<evidence type="ECO:0000256" key="6">
    <source>
        <dbReference type="SAM" id="Coils"/>
    </source>
</evidence>
<evidence type="ECO:0000259" key="8">
    <source>
        <dbReference type="PROSITE" id="PS51032"/>
    </source>
</evidence>
<evidence type="ECO:0000313" key="9">
    <source>
        <dbReference type="EMBL" id="KAK1298336.1"/>
    </source>
</evidence>
<evidence type="ECO:0000256" key="3">
    <source>
        <dbReference type="ARBA" id="ARBA00023125"/>
    </source>
</evidence>
<dbReference type="InterPro" id="IPR036955">
    <property type="entry name" value="AP2/ERF_dom_sf"/>
</dbReference>
<dbReference type="EMBL" id="JAUJYO010000014">
    <property type="protein sequence ID" value="KAK1298336.1"/>
    <property type="molecule type" value="Genomic_DNA"/>
</dbReference>
<feature type="region of interest" description="Disordered" evidence="7">
    <location>
        <begin position="1"/>
        <end position="102"/>
    </location>
</feature>
<protein>
    <submittedName>
        <fullName evidence="9">Ethylene-responsive transcription factor CRF4</fullName>
    </submittedName>
</protein>
<sequence>MPIKIPGSQRQVFKENKFPNKKTKNQTTPKSRPSPVKTIRIIFTDMDATDSSSDEDDHPPSKVPKRLIHEVRIPPFQGRPRASVTKDKRRESRKNRSGYRGVRQRSWGKWAAEIRDPFSGCRRWLGTFDSAEEAKEAYDRAALAIEEEKRRMQGLQCEELKFSAPSPSSVLDVSTTTTTTTTTTSATLNSEPIVGIEEKDVKNGLEVLDLGLLDESLFLSSAEFELYPDPFFGDEFVGFDELPICADDGPDDLCDMNLEFDSDVLALIA</sequence>
<feature type="coiled-coil region" evidence="6">
    <location>
        <begin position="128"/>
        <end position="158"/>
    </location>
</feature>
<reference evidence="9" key="1">
    <citation type="journal article" date="2023" name="Nat. Commun.">
        <title>Diploid and tetraploid genomes of Acorus and the evolution of monocots.</title>
        <authorList>
            <person name="Ma L."/>
            <person name="Liu K.W."/>
            <person name="Li Z."/>
            <person name="Hsiao Y.Y."/>
            <person name="Qi Y."/>
            <person name="Fu T."/>
            <person name="Tang G.D."/>
            <person name="Zhang D."/>
            <person name="Sun W.H."/>
            <person name="Liu D.K."/>
            <person name="Li Y."/>
            <person name="Chen G.Z."/>
            <person name="Liu X.D."/>
            <person name="Liao X.Y."/>
            <person name="Jiang Y.T."/>
            <person name="Yu X."/>
            <person name="Hao Y."/>
            <person name="Huang J."/>
            <person name="Zhao X.W."/>
            <person name="Ke S."/>
            <person name="Chen Y.Y."/>
            <person name="Wu W.L."/>
            <person name="Hsu J.L."/>
            <person name="Lin Y.F."/>
            <person name="Huang M.D."/>
            <person name="Li C.Y."/>
            <person name="Huang L."/>
            <person name="Wang Z.W."/>
            <person name="Zhao X."/>
            <person name="Zhong W.Y."/>
            <person name="Peng D.H."/>
            <person name="Ahmad S."/>
            <person name="Lan S."/>
            <person name="Zhang J.S."/>
            <person name="Tsai W.C."/>
            <person name="Van de Peer Y."/>
            <person name="Liu Z.J."/>
        </authorList>
    </citation>
    <scope>NUCLEOTIDE SEQUENCE</scope>
    <source>
        <strain evidence="9">CP</strain>
    </source>
</reference>
<keyword evidence="10" id="KW-1185">Reference proteome</keyword>
<evidence type="ECO:0000256" key="7">
    <source>
        <dbReference type="SAM" id="MobiDB-lite"/>
    </source>
</evidence>
<dbReference type="PROSITE" id="PS51032">
    <property type="entry name" value="AP2_ERF"/>
    <property type="match status" value="1"/>
</dbReference>
<dbReference type="PANTHER" id="PTHR31194:SF202">
    <property type="entry name" value="ETHYLENE-RESPONSIVE TRANSCRIPTION FACTOR ERF070"/>
    <property type="match status" value="1"/>
</dbReference>
<keyword evidence="3" id="KW-0238">DNA-binding</keyword>
<keyword evidence="6" id="KW-0175">Coiled coil</keyword>
<dbReference type="GO" id="GO:0005634">
    <property type="term" value="C:nucleus"/>
    <property type="evidence" value="ECO:0007669"/>
    <property type="project" value="UniProtKB-SubCell"/>
</dbReference>
<dbReference type="InterPro" id="IPR016177">
    <property type="entry name" value="DNA-bd_dom_sf"/>
</dbReference>
<accession>A0AAV9DBP9</accession>
<keyword evidence="5" id="KW-0539">Nucleus</keyword>
<dbReference type="GO" id="GO:0003700">
    <property type="term" value="F:DNA-binding transcription factor activity"/>
    <property type="evidence" value="ECO:0007669"/>
    <property type="project" value="InterPro"/>
</dbReference>
<dbReference type="SMART" id="SM00380">
    <property type="entry name" value="AP2"/>
    <property type="match status" value="1"/>
</dbReference>
<dbReference type="Gene3D" id="3.30.730.10">
    <property type="entry name" value="AP2/ERF domain"/>
    <property type="match status" value="1"/>
</dbReference>
<reference evidence="9" key="2">
    <citation type="submission" date="2023-06" db="EMBL/GenBank/DDBJ databases">
        <authorList>
            <person name="Ma L."/>
            <person name="Liu K.-W."/>
            <person name="Li Z."/>
            <person name="Hsiao Y.-Y."/>
            <person name="Qi Y."/>
            <person name="Fu T."/>
            <person name="Tang G."/>
            <person name="Zhang D."/>
            <person name="Sun W.-H."/>
            <person name="Liu D.-K."/>
            <person name="Li Y."/>
            <person name="Chen G.-Z."/>
            <person name="Liu X.-D."/>
            <person name="Liao X.-Y."/>
            <person name="Jiang Y.-T."/>
            <person name="Yu X."/>
            <person name="Hao Y."/>
            <person name="Huang J."/>
            <person name="Zhao X.-W."/>
            <person name="Ke S."/>
            <person name="Chen Y.-Y."/>
            <person name="Wu W.-L."/>
            <person name="Hsu J.-L."/>
            <person name="Lin Y.-F."/>
            <person name="Huang M.-D."/>
            <person name="Li C.-Y."/>
            <person name="Huang L."/>
            <person name="Wang Z.-W."/>
            <person name="Zhao X."/>
            <person name="Zhong W.-Y."/>
            <person name="Peng D.-H."/>
            <person name="Ahmad S."/>
            <person name="Lan S."/>
            <person name="Zhang J.-S."/>
            <person name="Tsai W.-C."/>
            <person name="Van De Peer Y."/>
            <person name="Liu Z.-J."/>
        </authorList>
    </citation>
    <scope>NUCLEOTIDE SEQUENCE</scope>
    <source>
        <strain evidence="9">CP</strain>
        <tissue evidence="9">Leaves</tissue>
    </source>
</reference>
<keyword evidence="4" id="KW-0804">Transcription</keyword>
<dbReference type="InterPro" id="IPR050913">
    <property type="entry name" value="AP2/ERF_ERF"/>
</dbReference>
<dbReference type="SUPFAM" id="SSF54171">
    <property type="entry name" value="DNA-binding domain"/>
    <property type="match status" value="1"/>
</dbReference>
<comment type="caution">
    <text evidence="9">The sequence shown here is derived from an EMBL/GenBank/DDBJ whole genome shotgun (WGS) entry which is preliminary data.</text>
</comment>
<dbReference type="InterPro" id="IPR001471">
    <property type="entry name" value="AP2/ERF_dom"/>
</dbReference>
<dbReference type="CDD" id="cd00018">
    <property type="entry name" value="AP2"/>
    <property type="match status" value="1"/>
</dbReference>
<dbReference type="PANTHER" id="PTHR31194">
    <property type="entry name" value="SHN SHINE , DNA BINDING / TRANSCRIPTION FACTOR"/>
    <property type="match status" value="1"/>
</dbReference>
<dbReference type="GO" id="GO:0003677">
    <property type="term" value="F:DNA binding"/>
    <property type="evidence" value="ECO:0007669"/>
    <property type="project" value="UniProtKB-KW"/>
</dbReference>
<evidence type="ECO:0000256" key="2">
    <source>
        <dbReference type="ARBA" id="ARBA00023015"/>
    </source>
</evidence>